<accession>A0AB37E3I3</accession>
<dbReference type="InterPro" id="IPR007332">
    <property type="entry name" value="DUF411"/>
</dbReference>
<organism evidence="2 3">
    <name type="scientific">Brevundimonas mediterranea</name>
    <dbReference type="NCBI Taxonomy" id="74329"/>
    <lineage>
        <taxon>Bacteria</taxon>
        <taxon>Pseudomonadati</taxon>
        <taxon>Pseudomonadota</taxon>
        <taxon>Alphaproteobacteria</taxon>
        <taxon>Caulobacterales</taxon>
        <taxon>Caulobacteraceae</taxon>
        <taxon>Brevundimonas</taxon>
    </lineage>
</organism>
<protein>
    <submittedName>
        <fullName evidence="2">DUF411 domain-containing protein</fullName>
    </submittedName>
</protein>
<dbReference type="RefSeq" id="WP_008259918.1">
    <property type="nucleotide sequence ID" value="NZ_CP048751.1"/>
</dbReference>
<dbReference type="Proteomes" id="UP000501325">
    <property type="component" value="Chromosome"/>
</dbReference>
<dbReference type="EMBL" id="CP048751">
    <property type="protein sequence ID" value="QIH71867.1"/>
    <property type="molecule type" value="Genomic_DNA"/>
</dbReference>
<feature type="signal peptide" evidence="1">
    <location>
        <begin position="1"/>
        <end position="26"/>
    </location>
</feature>
<gene>
    <name evidence="2" type="ORF">GYM46_02075</name>
</gene>
<dbReference type="AlphaFoldDB" id="A0AB37E3I3"/>
<dbReference type="Pfam" id="PF04214">
    <property type="entry name" value="DUF411"/>
    <property type="match status" value="1"/>
</dbReference>
<name>A0AB37E3I3_9CAUL</name>
<reference evidence="2 3" key="1">
    <citation type="submission" date="2020-01" db="EMBL/GenBank/DDBJ databases">
        <authorList>
            <person name="Wang S."/>
        </authorList>
    </citation>
    <scope>NUCLEOTIDE SEQUENCE [LARGE SCALE GENOMIC DNA]</scope>
    <source>
        <strain evidence="2 3">D151-2-6</strain>
    </source>
</reference>
<keyword evidence="1" id="KW-0732">Signal</keyword>
<feature type="chain" id="PRO_5044332186" evidence="1">
    <location>
        <begin position="27"/>
        <end position="158"/>
    </location>
</feature>
<evidence type="ECO:0000313" key="3">
    <source>
        <dbReference type="Proteomes" id="UP000501325"/>
    </source>
</evidence>
<evidence type="ECO:0000256" key="1">
    <source>
        <dbReference type="SAM" id="SignalP"/>
    </source>
</evidence>
<sequence length="158" mass="16591">MNPASLNRRLLLGAAAFIGISGTACAQTRPSRSLTVFKTPTCACCDAWIAHMCEAGFTTTITVLPSLESVRSSRGMPDALASCHTGLIDGYLVEGHVPAPDVIRLLAERPAAVGVAVPGMPLGSPGMETPQGHKEPYDTLLVLRSGATRVFARHNPRA</sequence>
<proteinExistence type="predicted"/>
<dbReference type="KEGG" id="bmed:GYM46_02075"/>
<evidence type="ECO:0000313" key="2">
    <source>
        <dbReference type="EMBL" id="QIH71867.1"/>
    </source>
</evidence>